<organism evidence="2 3">
    <name type="scientific">Bifidobacterium olomucense</name>
    <dbReference type="NCBI Taxonomy" id="2675324"/>
    <lineage>
        <taxon>Bacteria</taxon>
        <taxon>Bacillati</taxon>
        <taxon>Actinomycetota</taxon>
        <taxon>Actinomycetes</taxon>
        <taxon>Bifidobacteriales</taxon>
        <taxon>Bifidobacteriaceae</taxon>
        <taxon>Bifidobacterium</taxon>
    </lineage>
</organism>
<name>A0A7Y0EX68_9BIFI</name>
<sequence>MNRPQSAFHRITTAALTSVLMLSVGACGNSTSAGNASSGMDIKLSDIEHALTSDNDVNLTMWASSYEYLKQSVQAFEEKYPHIHIDFVNPGSQSDMMIKFQNAVTAKKGIPDILQFGYDSYPQFAVSGSLLNFKSEEIEKAWASKYSPSTWQAVHVGQGLYGLPQDQAPIAMYSRKDILQEHGLEIPKTWDEFYETGKKLHEADPSKYMGFIDVTDSKAWSTFYRQASAPLWKVENTSEISLSTDSAQARKVTAFLQKCLDDGVLKGVSNATDEFMRDINAGKYVTWIDENWRGGLIEKSYPSLAGKYTVTLPPAWGDDPQSVKTASGGSMLALSAAIPQEKAAAALAFMDWLNTSEESIEAFQNSNGFFFMASSKFQQEAAKKKTIDEFFGQDANSVYFESANKVNADWSYLPFLSQLNTYFTDVIAPALSDDGDLEDAINAFQPKVEDFAQKQGFTVNK</sequence>
<dbReference type="PROSITE" id="PS51257">
    <property type="entry name" value="PROKAR_LIPOPROTEIN"/>
    <property type="match status" value="1"/>
</dbReference>
<evidence type="ECO:0000256" key="1">
    <source>
        <dbReference type="SAM" id="SignalP"/>
    </source>
</evidence>
<dbReference type="RefSeq" id="WP_169240817.1">
    <property type="nucleotide sequence ID" value="NZ_JAAIIG010000003.1"/>
</dbReference>
<dbReference type="Gene3D" id="3.40.190.10">
    <property type="entry name" value="Periplasmic binding protein-like II"/>
    <property type="match status" value="1"/>
</dbReference>
<feature type="signal peptide" evidence="1">
    <location>
        <begin position="1"/>
        <end position="26"/>
    </location>
</feature>
<dbReference type="PANTHER" id="PTHR43649">
    <property type="entry name" value="ARABINOSE-BINDING PROTEIN-RELATED"/>
    <property type="match status" value="1"/>
</dbReference>
<proteinExistence type="predicted"/>
<protein>
    <submittedName>
        <fullName evidence="2">ABC transporter substrate-binding protein</fullName>
    </submittedName>
</protein>
<gene>
    <name evidence="2" type="ORF">G1C97_1009</name>
</gene>
<dbReference type="Proteomes" id="UP000543419">
    <property type="component" value="Unassembled WGS sequence"/>
</dbReference>
<evidence type="ECO:0000313" key="3">
    <source>
        <dbReference type="Proteomes" id="UP000543419"/>
    </source>
</evidence>
<accession>A0A7Y0EX68</accession>
<evidence type="ECO:0000313" key="2">
    <source>
        <dbReference type="EMBL" id="NMM98060.1"/>
    </source>
</evidence>
<comment type="caution">
    <text evidence="2">The sequence shown here is derived from an EMBL/GenBank/DDBJ whole genome shotgun (WGS) entry which is preliminary data.</text>
</comment>
<dbReference type="SUPFAM" id="SSF53850">
    <property type="entry name" value="Periplasmic binding protein-like II"/>
    <property type="match status" value="1"/>
</dbReference>
<keyword evidence="3" id="KW-1185">Reference proteome</keyword>
<dbReference type="EMBL" id="JAAIIG010000003">
    <property type="protein sequence ID" value="NMM98060.1"/>
    <property type="molecule type" value="Genomic_DNA"/>
</dbReference>
<dbReference type="InterPro" id="IPR006059">
    <property type="entry name" value="SBP"/>
</dbReference>
<dbReference type="Pfam" id="PF01547">
    <property type="entry name" value="SBP_bac_1"/>
    <property type="match status" value="1"/>
</dbReference>
<feature type="chain" id="PRO_5039129040" evidence="1">
    <location>
        <begin position="27"/>
        <end position="461"/>
    </location>
</feature>
<keyword evidence="1" id="KW-0732">Signal</keyword>
<reference evidence="2 3" key="1">
    <citation type="submission" date="2020-02" db="EMBL/GenBank/DDBJ databases">
        <title>Characterization of phylogenetic diversity of novel bifidobacterial species isolated in Czech ZOOs.</title>
        <authorList>
            <person name="Lugli G.A."/>
            <person name="Vera N.B."/>
            <person name="Ventura M."/>
        </authorList>
    </citation>
    <scope>NUCLEOTIDE SEQUENCE [LARGE SCALE GENOMIC DNA]</scope>
    <source>
        <strain evidence="2 3">DSM 109959</strain>
    </source>
</reference>
<dbReference type="InterPro" id="IPR050490">
    <property type="entry name" value="Bact_solute-bd_prot1"/>
</dbReference>
<dbReference type="PANTHER" id="PTHR43649:SF14">
    <property type="entry name" value="BLR3389 PROTEIN"/>
    <property type="match status" value="1"/>
</dbReference>
<dbReference type="AlphaFoldDB" id="A0A7Y0EX68"/>